<dbReference type="InParanoid" id="A0A1X7URF8"/>
<evidence type="ECO:0000256" key="1">
    <source>
        <dbReference type="SAM" id="MobiDB-lite"/>
    </source>
</evidence>
<proteinExistence type="predicted"/>
<dbReference type="EnsemblMetazoa" id="Aqu2.1.30363_001">
    <property type="protein sequence ID" value="Aqu2.1.30363_001"/>
    <property type="gene ID" value="Aqu2.1.30363"/>
</dbReference>
<reference evidence="2" key="1">
    <citation type="submission" date="2017-05" db="UniProtKB">
        <authorList>
            <consortium name="EnsemblMetazoa"/>
        </authorList>
    </citation>
    <scope>IDENTIFICATION</scope>
</reference>
<dbReference type="AlphaFoldDB" id="A0A1X7URF8"/>
<organism evidence="2">
    <name type="scientific">Amphimedon queenslandica</name>
    <name type="common">Sponge</name>
    <dbReference type="NCBI Taxonomy" id="400682"/>
    <lineage>
        <taxon>Eukaryota</taxon>
        <taxon>Metazoa</taxon>
        <taxon>Porifera</taxon>
        <taxon>Demospongiae</taxon>
        <taxon>Heteroscleromorpha</taxon>
        <taxon>Haplosclerida</taxon>
        <taxon>Niphatidae</taxon>
        <taxon>Amphimedon</taxon>
    </lineage>
</organism>
<sequence length="59" mass="5832">MGRGQSLSNGGNSFGGGAASTPVINLLMVFHVGSSEGGVCPRGPGQLSQNASNDKDISI</sequence>
<evidence type="ECO:0000313" key="2">
    <source>
        <dbReference type="EnsemblMetazoa" id="Aqu2.1.30363_001"/>
    </source>
</evidence>
<protein>
    <submittedName>
        <fullName evidence="2">Uncharacterized protein</fullName>
    </submittedName>
</protein>
<feature type="region of interest" description="Disordered" evidence="1">
    <location>
        <begin position="38"/>
        <end position="59"/>
    </location>
</feature>
<accession>A0A1X7URF8</accession>
<name>A0A1X7URF8_AMPQE</name>